<comment type="caution">
    <text evidence="2">The sequence shown here is derived from an EMBL/GenBank/DDBJ whole genome shotgun (WGS) entry which is preliminary data.</text>
</comment>
<dbReference type="Proteomes" id="UP001596180">
    <property type="component" value="Unassembled WGS sequence"/>
</dbReference>
<dbReference type="RefSeq" id="WP_381370901.1">
    <property type="nucleotide sequence ID" value="NZ_JBHSOA010000113.1"/>
</dbReference>
<sequence length="46" mass="4576">MATPLPPGGAAGKRCATLRRGPASLTRTAGHAPIRRRGGRAGEGAP</sequence>
<proteinExistence type="predicted"/>
<organism evidence="2 3">
    <name type="scientific">Streptomyces chlorus</name>
    <dbReference type="NCBI Taxonomy" id="887452"/>
    <lineage>
        <taxon>Bacteria</taxon>
        <taxon>Bacillati</taxon>
        <taxon>Actinomycetota</taxon>
        <taxon>Actinomycetes</taxon>
        <taxon>Kitasatosporales</taxon>
        <taxon>Streptomycetaceae</taxon>
        <taxon>Streptomyces</taxon>
    </lineage>
</organism>
<keyword evidence="3" id="KW-1185">Reference proteome</keyword>
<dbReference type="InterPro" id="IPR045960">
    <property type="entry name" value="DUF6380"/>
</dbReference>
<evidence type="ECO:0000313" key="2">
    <source>
        <dbReference type="EMBL" id="MFC5856462.1"/>
    </source>
</evidence>
<gene>
    <name evidence="2" type="ORF">ACFPZI_33280</name>
</gene>
<protein>
    <submittedName>
        <fullName evidence="2">DUF6380 family protein</fullName>
    </submittedName>
</protein>
<dbReference type="Pfam" id="PF19907">
    <property type="entry name" value="DUF6380"/>
    <property type="match status" value="1"/>
</dbReference>
<accession>A0ABW1E6G9</accession>
<reference evidence="3" key="1">
    <citation type="journal article" date="2019" name="Int. J. Syst. Evol. Microbiol.">
        <title>The Global Catalogue of Microorganisms (GCM) 10K type strain sequencing project: providing services to taxonomists for standard genome sequencing and annotation.</title>
        <authorList>
            <consortium name="The Broad Institute Genomics Platform"/>
            <consortium name="The Broad Institute Genome Sequencing Center for Infectious Disease"/>
            <person name="Wu L."/>
            <person name="Ma J."/>
        </authorList>
    </citation>
    <scope>NUCLEOTIDE SEQUENCE [LARGE SCALE GENOMIC DNA]</scope>
    <source>
        <strain evidence="3">JCM 10411</strain>
    </source>
</reference>
<feature type="region of interest" description="Disordered" evidence="1">
    <location>
        <begin position="1"/>
        <end position="46"/>
    </location>
</feature>
<evidence type="ECO:0000313" key="3">
    <source>
        <dbReference type="Proteomes" id="UP001596180"/>
    </source>
</evidence>
<dbReference type="EMBL" id="JBHSOA010000113">
    <property type="protein sequence ID" value="MFC5856462.1"/>
    <property type="molecule type" value="Genomic_DNA"/>
</dbReference>
<name>A0ABW1E6G9_9ACTN</name>
<evidence type="ECO:0000256" key="1">
    <source>
        <dbReference type="SAM" id="MobiDB-lite"/>
    </source>
</evidence>